<organism evidence="1 2">
    <name type="scientific">Nephila pilipes</name>
    <name type="common">Giant wood spider</name>
    <name type="synonym">Nephila maculata</name>
    <dbReference type="NCBI Taxonomy" id="299642"/>
    <lineage>
        <taxon>Eukaryota</taxon>
        <taxon>Metazoa</taxon>
        <taxon>Ecdysozoa</taxon>
        <taxon>Arthropoda</taxon>
        <taxon>Chelicerata</taxon>
        <taxon>Arachnida</taxon>
        <taxon>Araneae</taxon>
        <taxon>Araneomorphae</taxon>
        <taxon>Entelegynae</taxon>
        <taxon>Araneoidea</taxon>
        <taxon>Nephilidae</taxon>
        <taxon>Nephila</taxon>
    </lineage>
</organism>
<proteinExistence type="predicted"/>
<dbReference type="InterPro" id="IPR021109">
    <property type="entry name" value="Peptidase_aspartic_dom_sf"/>
</dbReference>
<dbReference type="OrthoDB" id="10467128at2759"/>
<sequence>MITFSVRDQESSTSNMYKKHGFINEHRVTVLLDTGSSSCLFKDIFAQNLGLNILPCKKYPYSFGNELNPVTQSLGVITVDI</sequence>
<dbReference type="SUPFAM" id="SSF50630">
    <property type="entry name" value="Acid proteases"/>
    <property type="match status" value="1"/>
</dbReference>
<gene>
    <name evidence="1" type="ORF">NPIL_435961</name>
</gene>
<dbReference type="EMBL" id="BMAW01009976">
    <property type="protein sequence ID" value="GFT16690.1"/>
    <property type="molecule type" value="Genomic_DNA"/>
</dbReference>
<comment type="caution">
    <text evidence="1">The sequence shown here is derived from an EMBL/GenBank/DDBJ whole genome shotgun (WGS) entry which is preliminary data.</text>
</comment>
<reference evidence="1" key="1">
    <citation type="submission" date="2020-08" db="EMBL/GenBank/DDBJ databases">
        <title>Multicomponent nature underlies the extraordinary mechanical properties of spider dragline silk.</title>
        <authorList>
            <person name="Kono N."/>
            <person name="Nakamura H."/>
            <person name="Mori M."/>
            <person name="Yoshida Y."/>
            <person name="Ohtoshi R."/>
            <person name="Malay A.D."/>
            <person name="Moran D.A.P."/>
            <person name="Tomita M."/>
            <person name="Numata K."/>
            <person name="Arakawa K."/>
        </authorList>
    </citation>
    <scope>NUCLEOTIDE SEQUENCE</scope>
</reference>
<protein>
    <submittedName>
        <fullName evidence="1">Uncharacterized protein</fullName>
    </submittedName>
</protein>
<evidence type="ECO:0000313" key="2">
    <source>
        <dbReference type="Proteomes" id="UP000887013"/>
    </source>
</evidence>
<dbReference type="Proteomes" id="UP000887013">
    <property type="component" value="Unassembled WGS sequence"/>
</dbReference>
<name>A0A8X6NIG0_NEPPI</name>
<evidence type="ECO:0000313" key="1">
    <source>
        <dbReference type="EMBL" id="GFT16690.1"/>
    </source>
</evidence>
<dbReference type="AlphaFoldDB" id="A0A8X6NIG0"/>
<accession>A0A8X6NIG0</accession>
<dbReference type="Gene3D" id="2.40.70.10">
    <property type="entry name" value="Acid Proteases"/>
    <property type="match status" value="1"/>
</dbReference>
<keyword evidence="2" id="KW-1185">Reference proteome</keyword>